<gene>
    <name evidence="5" type="primary">LOC116188337</name>
    <name evidence="2" type="ORF">CDL15_Pgr022691</name>
</gene>
<dbReference type="Pfam" id="PF06979">
    <property type="entry name" value="TMEM70"/>
    <property type="match status" value="1"/>
</dbReference>
<dbReference type="GeneID" id="116188337"/>
<sequence length="239" mass="26621">MTRAALLQLLRSQSKQLSFASGSQLCRFRAVSRAWNPNAVFNSSFHRSPAHSRWLSQAAAAADDSRISIGPQRGSEPREDEKEDGVVYYGPISSTIKKVKLLSLSTCCLSVSLGPVITFMTSPDMNVILKGAVASSVIFFSASTTLVLHWFVSPYIHKLKWKPGSDTFEVEMMSWMATYIPRTLKFSDIRPAETNRPFVTFEANGSFYFVDTEHCQNKALVARLTPQKAPARESAFKNL</sequence>
<dbReference type="Proteomes" id="UP000197138">
    <property type="component" value="Unassembled WGS sequence"/>
</dbReference>
<keyword evidence="1" id="KW-0812">Transmembrane</keyword>
<reference evidence="4" key="3">
    <citation type="journal article" date="2020" name="Plant Biotechnol. J.">
        <title>The pomegranate (Punica granatum L.) draft genome dissects genetic divergence between soft- and hard-seeded cultivars.</title>
        <authorList>
            <person name="Luo X."/>
            <person name="Li H."/>
            <person name="Wu Z."/>
            <person name="Yao W."/>
            <person name="Zhao P."/>
            <person name="Cao D."/>
            <person name="Yu H."/>
            <person name="Li K."/>
            <person name="Poudel K."/>
            <person name="Zhao D."/>
            <person name="Zhang F."/>
            <person name="Xia X."/>
            <person name="Chen L."/>
            <person name="Wang Q."/>
            <person name="Jing D."/>
            <person name="Cao S."/>
        </authorList>
    </citation>
    <scope>NUCLEOTIDE SEQUENCE [LARGE SCALE GENOMIC DNA]</scope>
</reference>
<evidence type="ECO:0000313" key="2">
    <source>
        <dbReference type="EMBL" id="OWM87579.1"/>
    </source>
</evidence>
<evidence type="ECO:0000256" key="1">
    <source>
        <dbReference type="SAM" id="Phobius"/>
    </source>
</evidence>
<dbReference type="OrthoDB" id="156886at2759"/>
<dbReference type="GO" id="GO:0033615">
    <property type="term" value="P:mitochondrial proton-transporting ATP synthase complex assembly"/>
    <property type="evidence" value="ECO:0007669"/>
    <property type="project" value="TreeGrafter"/>
</dbReference>
<protein>
    <submittedName>
        <fullName evidence="5">Uncharacterized protein LOC116188337</fullName>
    </submittedName>
</protein>
<keyword evidence="4" id="KW-1185">Reference proteome</keyword>
<dbReference type="RefSeq" id="XP_031373480.1">
    <property type="nucleotide sequence ID" value="XM_031517620.1"/>
</dbReference>
<dbReference type="GO" id="GO:0031966">
    <property type="term" value="C:mitochondrial membrane"/>
    <property type="evidence" value="ECO:0007669"/>
    <property type="project" value="TreeGrafter"/>
</dbReference>
<feature type="transmembrane region" description="Helical" evidence="1">
    <location>
        <begin position="101"/>
        <end position="121"/>
    </location>
</feature>
<name>A0A218XSI6_PUNGR</name>
<organism evidence="2 3">
    <name type="scientific">Punica granatum</name>
    <name type="common">Pomegranate</name>
    <dbReference type="NCBI Taxonomy" id="22663"/>
    <lineage>
        <taxon>Eukaryota</taxon>
        <taxon>Viridiplantae</taxon>
        <taxon>Streptophyta</taxon>
        <taxon>Embryophyta</taxon>
        <taxon>Tracheophyta</taxon>
        <taxon>Spermatophyta</taxon>
        <taxon>Magnoliopsida</taxon>
        <taxon>eudicotyledons</taxon>
        <taxon>Gunneridae</taxon>
        <taxon>Pentapetalae</taxon>
        <taxon>rosids</taxon>
        <taxon>malvids</taxon>
        <taxon>Myrtales</taxon>
        <taxon>Lythraceae</taxon>
        <taxon>Punica</taxon>
    </lineage>
</organism>
<dbReference type="Proteomes" id="UP000515151">
    <property type="component" value="Chromosome 8"/>
</dbReference>
<reference evidence="3" key="1">
    <citation type="journal article" date="2017" name="Plant J.">
        <title>The pomegranate (Punica granatum L.) genome and the genomics of punicalagin biosynthesis.</title>
        <authorList>
            <person name="Qin G."/>
            <person name="Xu C."/>
            <person name="Ming R."/>
            <person name="Tang H."/>
            <person name="Guyot R."/>
            <person name="Kramer E.M."/>
            <person name="Hu Y."/>
            <person name="Yi X."/>
            <person name="Qi Y."/>
            <person name="Xu X."/>
            <person name="Gao Z."/>
            <person name="Pan H."/>
            <person name="Jian J."/>
            <person name="Tian Y."/>
            <person name="Yue Z."/>
            <person name="Xu Y."/>
        </authorList>
    </citation>
    <scope>NUCLEOTIDE SEQUENCE [LARGE SCALE GENOMIC DNA]</scope>
    <source>
        <strain evidence="3">cv. Dabenzi</strain>
    </source>
</reference>
<proteinExistence type="predicted"/>
<feature type="transmembrane region" description="Helical" evidence="1">
    <location>
        <begin position="127"/>
        <end position="152"/>
    </location>
</feature>
<dbReference type="PANTHER" id="PTHR13281">
    <property type="entry name" value="TRANSMEMBRANE PROTEIN 70, MITOCHONDRIAL"/>
    <property type="match status" value="1"/>
</dbReference>
<dbReference type="EMBL" id="MTKT01000813">
    <property type="protein sequence ID" value="OWM87579.1"/>
    <property type="molecule type" value="Genomic_DNA"/>
</dbReference>
<reference evidence="2" key="2">
    <citation type="submission" date="2017-06" db="EMBL/GenBank/DDBJ databases">
        <title>The pomegranate genome and the genomics of punicalagin biosynthesis.</title>
        <authorList>
            <person name="Xu C."/>
        </authorList>
    </citation>
    <scope>NUCLEOTIDE SEQUENCE [LARGE SCALE GENOMIC DNA]</scope>
    <source>
        <tissue evidence="2">Fresh leaf</tissue>
    </source>
</reference>
<evidence type="ECO:0000313" key="3">
    <source>
        <dbReference type="Proteomes" id="UP000197138"/>
    </source>
</evidence>
<reference evidence="5" key="4">
    <citation type="submission" date="2025-04" db="UniProtKB">
        <authorList>
            <consortium name="RefSeq"/>
        </authorList>
    </citation>
    <scope>IDENTIFICATION</scope>
    <source>
        <tissue evidence="5">Leaf</tissue>
    </source>
</reference>
<keyword evidence="1" id="KW-0472">Membrane</keyword>
<evidence type="ECO:0000313" key="4">
    <source>
        <dbReference type="Proteomes" id="UP000515151"/>
    </source>
</evidence>
<keyword evidence="1" id="KW-1133">Transmembrane helix</keyword>
<dbReference type="InterPro" id="IPR045325">
    <property type="entry name" value="TMEM70/TMEM186/TMEM223"/>
</dbReference>
<dbReference type="InterPro" id="IPR009724">
    <property type="entry name" value="TMEM70"/>
</dbReference>
<accession>A0A218XSI6</accession>
<evidence type="ECO:0000313" key="5">
    <source>
        <dbReference type="RefSeq" id="XP_031373480.1"/>
    </source>
</evidence>
<dbReference type="AlphaFoldDB" id="A0A218XSI6"/>
<dbReference type="PANTHER" id="PTHR13281:SF0">
    <property type="entry name" value="TRANSMEMBRANE PROTEIN 70, MITOCHONDRIAL"/>
    <property type="match status" value="1"/>
</dbReference>